<name>A0A117LGV5_9CHLR</name>
<dbReference type="PANTHER" id="PTHR34215:SF1">
    <property type="entry name" value="YLXR DOMAIN-CONTAINING PROTEIN"/>
    <property type="match status" value="1"/>
</dbReference>
<dbReference type="Pfam" id="PF04296">
    <property type="entry name" value="YlxR"/>
    <property type="match status" value="1"/>
</dbReference>
<gene>
    <name evidence="3" type="ORF">XD73_0635</name>
</gene>
<feature type="domain" description="YlxR" evidence="2">
    <location>
        <begin position="30"/>
        <end position="100"/>
    </location>
</feature>
<dbReference type="EMBL" id="LGFU01000024">
    <property type="protein sequence ID" value="KUK46495.1"/>
    <property type="molecule type" value="Genomic_DNA"/>
</dbReference>
<organism evidence="3 4">
    <name type="scientific">Anaerolinea thermophila</name>
    <dbReference type="NCBI Taxonomy" id="167964"/>
    <lineage>
        <taxon>Bacteria</taxon>
        <taxon>Bacillati</taxon>
        <taxon>Chloroflexota</taxon>
        <taxon>Anaerolineae</taxon>
        <taxon>Anaerolineales</taxon>
        <taxon>Anaerolineaceae</taxon>
        <taxon>Anaerolinea</taxon>
    </lineage>
</organism>
<sequence>MKVGVGKKKDSDQRTVVNKQQLSKKHMPVRTCVGCREVLSKKELVRIVRTTEGIMIDPTGKLNGRGAYLHSRKECWERARKGSLANALKVVLSKQDIEYLNNYFNNLPENI</sequence>
<reference evidence="3 4" key="1">
    <citation type="journal article" date="2015" name="MBio">
        <title>Genome-Resolved Metagenomic Analysis Reveals Roles for Candidate Phyla and Other Microbial Community Members in Biogeochemical Transformations in Oil Reservoirs.</title>
        <authorList>
            <person name="Hu P."/>
            <person name="Tom L."/>
            <person name="Singh A."/>
            <person name="Thomas B.C."/>
            <person name="Baker B.J."/>
            <person name="Piceno Y.M."/>
            <person name="Andersen G.L."/>
            <person name="Banfield J.F."/>
        </authorList>
    </citation>
    <scope>NUCLEOTIDE SEQUENCE [LARGE SCALE GENOMIC DNA]</scope>
    <source>
        <strain evidence="3">46_16</strain>
    </source>
</reference>
<dbReference type="NCBIfam" id="NF047356">
    <property type="entry name" value="RNA_bind_RnpM"/>
    <property type="match status" value="1"/>
</dbReference>
<proteinExistence type="predicted"/>
<dbReference type="Proteomes" id="UP000064249">
    <property type="component" value="Unassembled WGS sequence"/>
</dbReference>
<evidence type="ECO:0000256" key="1">
    <source>
        <dbReference type="SAM" id="MobiDB-lite"/>
    </source>
</evidence>
<comment type="caution">
    <text evidence="3">The sequence shown here is derived from an EMBL/GenBank/DDBJ whole genome shotgun (WGS) entry which is preliminary data.</text>
</comment>
<dbReference type="Gene3D" id="3.30.1230.10">
    <property type="entry name" value="YlxR-like"/>
    <property type="match status" value="1"/>
</dbReference>
<dbReference type="PANTHER" id="PTHR34215">
    <property type="entry name" value="BLL0784 PROTEIN"/>
    <property type="match status" value="1"/>
</dbReference>
<dbReference type="InterPro" id="IPR007393">
    <property type="entry name" value="YlxR_dom"/>
</dbReference>
<dbReference type="SUPFAM" id="SSF64376">
    <property type="entry name" value="YlxR-like"/>
    <property type="match status" value="1"/>
</dbReference>
<dbReference type="PATRIC" id="fig|167964.4.peg.1367"/>
<accession>A0A117LGV5</accession>
<feature type="region of interest" description="Disordered" evidence="1">
    <location>
        <begin position="1"/>
        <end position="21"/>
    </location>
</feature>
<evidence type="ECO:0000259" key="2">
    <source>
        <dbReference type="Pfam" id="PF04296"/>
    </source>
</evidence>
<protein>
    <recommendedName>
        <fullName evidence="2">YlxR domain-containing protein</fullName>
    </recommendedName>
</protein>
<evidence type="ECO:0000313" key="4">
    <source>
        <dbReference type="Proteomes" id="UP000064249"/>
    </source>
</evidence>
<dbReference type="InterPro" id="IPR037465">
    <property type="entry name" value="YlxR"/>
</dbReference>
<dbReference type="InterPro" id="IPR035931">
    <property type="entry name" value="YlxR-like_sf"/>
</dbReference>
<dbReference type="AlphaFoldDB" id="A0A117LGV5"/>
<evidence type="ECO:0000313" key="3">
    <source>
        <dbReference type="EMBL" id="KUK46495.1"/>
    </source>
</evidence>